<proteinExistence type="predicted"/>
<keyword evidence="2" id="KW-1185">Reference proteome</keyword>
<evidence type="ECO:0000313" key="2">
    <source>
        <dbReference type="Proteomes" id="UP001444661"/>
    </source>
</evidence>
<dbReference type="EMBL" id="JAQQWK010000011">
    <property type="protein sequence ID" value="KAK8023856.1"/>
    <property type="molecule type" value="Genomic_DNA"/>
</dbReference>
<name>A0ABR1S2M5_9PEZI</name>
<accession>A0ABR1S2M5</accession>
<reference evidence="1 2" key="1">
    <citation type="submission" date="2023-01" db="EMBL/GenBank/DDBJ databases">
        <title>Analysis of 21 Apiospora genomes using comparative genomics revels a genus with tremendous synthesis potential of carbohydrate active enzymes and secondary metabolites.</title>
        <authorList>
            <person name="Sorensen T."/>
        </authorList>
    </citation>
    <scope>NUCLEOTIDE SEQUENCE [LARGE SCALE GENOMIC DNA]</scope>
    <source>
        <strain evidence="1 2">CBS 33761</strain>
    </source>
</reference>
<organism evidence="1 2">
    <name type="scientific">Apiospora rasikravindrae</name>
    <dbReference type="NCBI Taxonomy" id="990691"/>
    <lineage>
        <taxon>Eukaryota</taxon>
        <taxon>Fungi</taxon>
        <taxon>Dikarya</taxon>
        <taxon>Ascomycota</taxon>
        <taxon>Pezizomycotina</taxon>
        <taxon>Sordariomycetes</taxon>
        <taxon>Xylariomycetidae</taxon>
        <taxon>Amphisphaeriales</taxon>
        <taxon>Apiosporaceae</taxon>
        <taxon>Apiospora</taxon>
    </lineage>
</organism>
<protein>
    <submittedName>
        <fullName evidence="1">Uncharacterized protein</fullName>
    </submittedName>
</protein>
<comment type="caution">
    <text evidence="1">The sequence shown here is derived from an EMBL/GenBank/DDBJ whole genome shotgun (WGS) entry which is preliminary data.</text>
</comment>
<gene>
    <name evidence="1" type="ORF">PG993_011922</name>
</gene>
<sequence>MCQQNLTGPYPCGHTTMQWDYCAPARARSLLQNSPLASPSKKTVTPCAKAMAVEWPADLNTACSRTCLTKPFQCCKSHIPRTLLTRRTK</sequence>
<evidence type="ECO:0000313" key="1">
    <source>
        <dbReference type="EMBL" id="KAK8023856.1"/>
    </source>
</evidence>
<dbReference type="Proteomes" id="UP001444661">
    <property type="component" value="Unassembled WGS sequence"/>
</dbReference>